<dbReference type="GeneTree" id="ENSGT00390000007686"/>
<evidence type="ECO:0000256" key="1">
    <source>
        <dbReference type="ARBA" id="ARBA00022574"/>
    </source>
</evidence>
<keyword evidence="3" id="KW-0812">Transmembrane</keyword>
<accession>A0A803V5P2</accession>
<dbReference type="Gene3D" id="2.130.10.10">
    <property type="entry name" value="YVTN repeat-like/Quinoprotein amine dehydrogenase"/>
    <property type="match status" value="1"/>
</dbReference>
<reference evidence="4 5" key="1">
    <citation type="journal article" date="2012" name="Nature">
        <title>The genomic landscape of species divergence in Ficedula flycatchers.</title>
        <authorList>
            <person name="Ellegren H."/>
            <person name="Smeds L."/>
            <person name="Burri R."/>
            <person name="Olason P.I."/>
            <person name="Backstrom N."/>
            <person name="Kawakami T."/>
            <person name="Kunstner A."/>
            <person name="Makinen H."/>
            <person name="Nadachowska-Brzyska K."/>
            <person name="Qvarnstrom A."/>
            <person name="Uebbing S."/>
            <person name="Wolf J.B."/>
        </authorList>
    </citation>
    <scope>NUCLEOTIDE SEQUENCE [LARGE SCALE GENOMIC DNA]</scope>
</reference>
<keyword evidence="1" id="KW-0853">WD repeat</keyword>
<organism evidence="4 5">
    <name type="scientific">Ficedula albicollis</name>
    <name type="common">Collared flycatcher</name>
    <name type="synonym">Muscicapa albicollis</name>
    <dbReference type="NCBI Taxonomy" id="59894"/>
    <lineage>
        <taxon>Eukaryota</taxon>
        <taxon>Metazoa</taxon>
        <taxon>Chordata</taxon>
        <taxon>Craniata</taxon>
        <taxon>Vertebrata</taxon>
        <taxon>Euteleostomi</taxon>
        <taxon>Archelosauria</taxon>
        <taxon>Archosauria</taxon>
        <taxon>Dinosauria</taxon>
        <taxon>Saurischia</taxon>
        <taxon>Theropoda</taxon>
        <taxon>Coelurosauria</taxon>
        <taxon>Aves</taxon>
        <taxon>Neognathae</taxon>
        <taxon>Neoaves</taxon>
        <taxon>Telluraves</taxon>
        <taxon>Australaves</taxon>
        <taxon>Passeriformes</taxon>
        <taxon>Muscicapidae</taxon>
        <taxon>Ficedula</taxon>
    </lineage>
</organism>
<keyword evidence="2" id="KW-0677">Repeat</keyword>
<dbReference type="Proteomes" id="UP000016665">
    <property type="component" value="Chromosome 5"/>
</dbReference>
<evidence type="ECO:0000313" key="5">
    <source>
        <dbReference type="Proteomes" id="UP000016665"/>
    </source>
</evidence>
<reference evidence="4" key="2">
    <citation type="submission" date="2025-08" db="UniProtKB">
        <authorList>
            <consortium name="Ensembl"/>
        </authorList>
    </citation>
    <scope>IDENTIFICATION</scope>
</reference>
<sequence length="197" mass="21995">MAAEGGGKEMNEIKTQFTTREGLYKLLSHSEYSRPNRVPFNSQGSNPVRVSFVNVNDQSGNGDRLCFNVGRELYFYIYKGVRKAADLSKPIDKRIYKGTQPTCHDFNHLTATAESVSLLVGFSAGQVQLIDPIKKETSKLFNEEVSRNLNIVACNVSVILKFLDFQSSVDVAPLACIVYCSVTAFVFQLFHWLGVLI</sequence>
<evidence type="ECO:0000313" key="4">
    <source>
        <dbReference type="Ensembl" id="ENSFALP00000018048.1"/>
    </source>
</evidence>
<keyword evidence="3" id="KW-1133">Transmembrane helix</keyword>
<feature type="transmembrane region" description="Helical" evidence="3">
    <location>
        <begin position="171"/>
        <end position="193"/>
    </location>
</feature>
<dbReference type="PANTHER" id="PTHR14107">
    <property type="entry name" value="WD REPEAT PROTEIN"/>
    <property type="match status" value="1"/>
</dbReference>
<dbReference type="InterPro" id="IPR015943">
    <property type="entry name" value="WD40/YVTN_repeat-like_dom_sf"/>
</dbReference>
<evidence type="ECO:0000256" key="3">
    <source>
        <dbReference type="SAM" id="Phobius"/>
    </source>
</evidence>
<dbReference type="AlphaFoldDB" id="A0A803V5P2"/>
<dbReference type="Ensembl" id="ENSFALT00000039221.1">
    <property type="protein sequence ID" value="ENSFALP00000018048.1"/>
    <property type="gene ID" value="ENSFALG00000027732.1"/>
</dbReference>
<dbReference type="PANTHER" id="PTHR14107:SF5">
    <property type="entry name" value="WD REPEAT-CONTAINING PROTEIN 20"/>
    <property type="match status" value="1"/>
</dbReference>
<keyword evidence="3" id="KW-0472">Membrane</keyword>
<dbReference type="InterPro" id="IPR051362">
    <property type="entry name" value="WD_repeat_creC_regulators"/>
</dbReference>
<proteinExistence type="predicted"/>
<keyword evidence="5" id="KW-1185">Reference proteome</keyword>
<evidence type="ECO:0000256" key="2">
    <source>
        <dbReference type="ARBA" id="ARBA00022737"/>
    </source>
</evidence>
<protein>
    <submittedName>
        <fullName evidence="4">WD repeat domain 20</fullName>
    </submittedName>
</protein>
<reference evidence="4" key="3">
    <citation type="submission" date="2025-09" db="UniProtKB">
        <authorList>
            <consortium name="Ensembl"/>
        </authorList>
    </citation>
    <scope>IDENTIFICATION</scope>
</reference>
<name>A0A803V5P2_FICAL</name>